<sequence length="367" mass="40523">MRNPTSSGVSKLYNMFPALGFLLGAHKTVLNNRDELYAFIQATFIEHLKDLDENDQRSFIDSFLVRQQEEKNQTNRFFHNKNLKAVVGNLLAAGTETTSTTLRWGLLLMMKYPEIQCKVQEEIAQVIGSAQPRTEHRAKMPYTDAVVHEIQRFSNILPMNLPHATTVDVTFKGYSISKEIPVMLPTPLPRGCVQQLDSCCSVACLQEKGGISHLTAEQAGEEQQLMQTPGDSGNDSASNGLWVSPKCSIRDPKPYPLCHPMHYKGLGHGPTLATDTLQLLTQEPSENCAARLNRVPETEPAMSQRASTSNSLVATHISEPDLDGVNSSPSLLTSLESEDGATPPSIQICYQGDRQEELGKVKCVLKM</sequence>
<proteinExistence type="predicted"/>
<keyword evidence="2" id="KW-1185">Reference proteome</keyword>
<comment type="caution">
    <text evidence="1">The sequence shown here is derived from an EMBL/GenBank/DDBJ whole genome shotgun (WGS) entry which is preliminary data.</text>
</comment>
<reference evidence="1" key="1">
    <citation type="submission" date="2021-08" db="EMBL/GenBank/DDBJ databases">
        <title>The first chromosome-level gecko genome reveals the dynamic sex chromosomes of Neotropical dwarf geckos (Sphaerodactylidae: Sphaerodactylus).</title>
        <authorList>
            <person name="Pinto B.J."/>
            <person name="Keating S.E."/>
            <person name="Gamble T."/>
        </authorList>
    </citation>
    <scope>NUCLEOTIDE SEQUENCE</scope>
    <source>
        <strain evidence="1">TG3544</strain>
    </source>
</reference>
<accession>A0ACB8EGJ7</accession>
<name>A0ACB8EGJ7_9SAUR</name>
<protein>
    <submittedName>
        <fullName evidence="1">Uncharacterized protein</fullName>
    </submittedName>
</protein>
<gene>
    <name evidence="1" type="ORF">K3G42_006017</name>
</gene>
<organism evidence="1 2">
    <name type="scientific">Sphaerodactylus townsendi</name>
    <dbReference type="NCBI Taxonomy" id="933632"/>
    <lineage>
        <taxon>Eukaryota</taxon>
        <taxon>Metazoa</taxon>
        <taxon>Chordata</taxon>
        <taxon>Craniata</taxon>
        <taxon>Vertebrata</taxon>
        <taxon>Euteleostomi</taxon>
        <taxon>Lepidosauria</taxon>
        <taxon>Squamata</taxon>
        <taxon>Bifurcata</taxon>
        <taxon>Gekkota</taxon>
        <taxon>Sphaerodactylidae</taxon>
        <taxon>Sphaerodactylus</taxon>
    </lineage>
</organism>
<dbReference type="EMBL" id="CM037616">
    <property type="protein sequence ID" value="KAH7991435.1"/>
    <property type="molecule type" value="Genomic_DNA"/>
</dbReference>
<dbReference type="Proteomes" id="UP000827872">
    <property type="component" value="Linkage Group LG03"/>
</dbReference>
<evidence type="ECO:0000313" key="2">
    <source>
        <dbReference type="Proteomes" id="UP000827872"/>
    </source>
</evidence>
<evidence type="ECO:0000313" key="1">
    <source>
        <dbReference type="EMBL" id="KAH7991435.1"/>
    </source>
</evidence>